<evidence type="ECO:0000256" key="1">
    <source>
        <dbReference type="ARBA" id="ARBA00022741"/>
    </source>
</evidence>
<dbReference type="RefSeq" id="WP_107556794.1">
    <property type="nucleotide sequence ID" value="NZ_CANQVP010000001.1"/>
</dbReference>
<evidence type="ECO:0000259" key="4">
    <source>
        <dbReference type="SMART" id="SM00797"/>
    </source>
</evidence>
<dbReference type="SMART" id="SM00797">
    <property type="entry name" value="AHS2"/>
    <property type="match status" value="1"/>
</dbReference>
<evidence type="ECO:0000256" key="2">
    <source>
        <dbReference type="ARBA" id="ARBA00022801"/>
    </source>
</evidence>
<dbReference type="InterPro" id="IPR029000">
    <property type="entry name" value="Cyclophilin-like_dom_sf"/>
</dbReference>
<dbReference type="Gene3D" id="2.40.100.10">
    <property type="entry name" value="Cyclophilin-like"/>
    <property type="match status" value="1"/>
</dbReference>
<dbReference type="InterPro" id="IPR003778">
    <property type="entry name" value="CT_A_B"/>
</dbReference>
<proteinExistence type="predicted"/>
<dbReference type="GO" id="GO:0016787">
    <property type="term" value="F:hydrolase activity"/>
    <property type="evidence" value="ECO:0007669"/>
    <property type="project" value="UniProtKB-KW"/>
</dbReference>
<gene>
    <name evidence="5" type="ORF">BU072_04120</name>
</gene>
<accession>A0A2T4PV81</accession>
<dbReference type="STRING" id="1167632.GCA_000286335_00102"/>
<dbReference type="Pfam" id="PF02626">
    <property type="entry name" value="CT_A_B"/>
    <property type="match status" value="1"/>
</dbReference>
<keyword evidence="2" id="KW-0378">Hydrolase</keyword>
<dbReference type="SUPFAM" id="SSF50891">
    <property type="entry name" value="Cyclophilin-like"/>
    <property type="match status" value="1"/>
</dbReference>
<dbReference type="Proteomes" id="UP000241209">
    <property type="component" value="Unassembled WGS sequence"/>
</dbReference>
<dbReference type="EMBL" id="PZFK01000006">
    <property type="protein sequence ID" value="PTI30346.1"/>
    <property type="molecule type" value="Genomic_DNA"/>
</dbReference>
<sequence>MKCIKPGLFTTVQDLGRTKYEKDGFSVAGVMNQYFYNIANALVDNEGASVLEITMNGPVLQFNASNIFAFVALDAEIFLDDQQIPVNTAIYVEKGQVLNIKSITAGARGYLAFHKPLNILPVLESASTHTRSGIGGYKGRTLKRNDVFYFKDKPINYDIIGNTFNLNNVHEPNTIPIIEGLQFEQFEPESKQLLVSQTYSISDMSDRMGYRLNGENSLVHIDSADIISEPIAPGSVQVPNNGQPIILLNDRQTIGGYTKIATVSFVGREKLAQLKAQDHLQFKWITVEEATKEYKAYIKQMRQDIETIKMKKYKDLSIVRPKSKKLAKLIKGE</sequence>
<protein>
    <recommendedName>
        <fullName evidence="4">Carboxyltransferase domain-containing protein</fullName>
    </recommendedName>
</protein>
<comment type="caution">
    <text evidence="5">The sequence shown here is derived from an EMBL/GenBank/DDBJ whole genome shotgun (WGS) entry which is preliminary data.</text>
</comment>
<evidence type="ECO:0000313" key="6">
    <source>
        <dbReference type="Proteomes" id="UP000241209"/>
    </source>
</evidence>
<name>A0A2T4PV81_9STAP</name>
<dbReference type="AlphaFoldDB" id="A0A2T4PV81"/>
<feature type="domain" description="Carboxyltransferase" evidence="4">
    <location>
        <begin position="22"/>
        <end position="297"/>
    </location>
</feature>
<dbReference type="PANTHER" id="PTHR43309">
    <property type="entry name" value="5-OXOPROLINASE SUBUNIT C"/>
    <property type="match status" value="1"/>
</dbReference>
<evidence type="ECO:0000313" key="5">
    <source>
        <dbReference type="EMBL" id="PTI30346.1"/>
    </source>
</evidence>
<dbReference type="GO" id="GO:0005524">
    <property type="term" value="F:ATP binding"/>
    <property type="evidence" value="ECO:0007669"/>
    <property type="project" value="UniProtKB-KW"/>
</dbReference>
<evidence type="ECO:0000256" key="3">
    <source>
        <dbReference type="ARBA" id="ARBA00022840"/>
    </source>
</evidence>
<dbReference type="InterPro" id="IPR052708">
    <property type="entry name" value="PxpC"/>
</dbReference>
<dbReference type="PANTHER" id="PTHR43309:SF5">
    <property type="entry name" value="5-OXOPROLINASE SUBUNIT C"/>
    <property type="match status" value="1"/>
</dbReference>
<keyword evidence="3" id="KW-0067">ATP-binding</keyword>
<keyword evidence="1" id="KW-0547">Nucleotide-binding</keyword>
<organism evidence="5 6">
    <name type="scientific">Mammaliicoccus vitulinus</name>
    <dbReference type="NCBI Taxonomy" id="71237"/>
    <lineage>
        <taxon>Bacteria</taxon>
        <taxon>Bacillati</taxon>
        <taxon>Bacillota</taxon>
        <taxon>Bacilli</taxon>
        <taxon>Bacillales</taxon>
        <taxon>Staphylococcaceae</taxon>
        <taxon>Mammaliicoccus</taxon>
    </lineage>
</organism>
<reference evidence="5 6" key="1">
    <citation type="journal article" date="2016" name="Front. Microbiol.">
        <title>Comprehensive Phylogenetic Analysis of Bovine Non-aureus Staphylococci Species Based on Whole-Genome Sequencing.</title>
        <authorList>
            <person name="Naushad S."/>
            <person name="Barkema H.W."/>
            <person name="Luby C."/>
            <person name="Condas L.A."/>
            <person name="Nobrega D.B."/>
            <person name="Carson D.A."/>
            <person name="De Buck J."/>
        </authorList>
    </citation>
    <scope>NUCLEOTIDE SEQUENCE [LARGE SCALE GENOMIC DNA]</scope>
    <source>
        <strain evidence="5 6">SNUC 2204</strain>
    </source>
</reference>
<dbReference type="OrthoDB" id="9782422at2"/>